<dbReference type="AlphaFoldDB" id="A0A0D2J3U9"/>
<reference evidence="2 3" key="1">
    <citation type="submission" date="2013-11" db="EMBL/GenBank/DDBJ databases">
        <title>Metagenomic analysis of a methanogenic consortium involved in long chain n-alkane degradation.</title>
        <authorList>
            <person name="Davidova I.A."/>
            <person name="Callaghan A.V."/>
            <person name="Wawrik B."/>
            <person name="Pruitt S."/>
            <person name="Marks C."/>
            <person name="Duncan K.E."/>
            <person name="Suflita J.M."/>
        </authorList>
    </citation>
    <scope>NUCLEOTIDE SEQUENCE [LARGE SCALE GENOMIC DNA]</scope>
    <source>
        <strain evidence="2 3">SPR</strain>
    </source>
</reference>
<comment type="caution">
    <text evidence="2">The sequence shown here is derived from an EMBL/GenBank/DDBJ whole genome shotgun (WGS) entry which is preliminary data.</text>
</comment>
<sequence>MARGGGLSEIRLKTGESVPQGRGQTKQSARGLFLFLKVKEEK</sequence>
<dbReference type="EMBL" id="AZAC01000023">
    <property type="protein sequence ID" value="KIX12854.1"/>
    <property type="molecule type" value="Genomic_DNA"/>
</dbReference>
<organism evidence="2 3">
    <name type="scientific">Dethiosulfatarculus sandiegensis</name>
    <dbReference type="NCBI Taxonomy" id="1429043"/>
    <lineage>
        <taxon>Bacteria</taxon>
        <taxon>Pseudomonadati</taxon>
        <taxon>Thermodesulfobacteriota</taxon>
        <taxon>Desulfarculia</taxon>
        <taxon>Desulfarculales</taxon>
        <taxon>Desulfarculaceae</taxon>
        <taxon>Dethiosulfatarculus</taxon>
    </lineage>
</organism>
<proteinExistence type="predicted"/>
<evidence type="ECO:0000313" key="3">
    <source>
        <dbReference type="Proteomes" id="UP000032233"/>
    </source>
</evidence>
<dbReference type="STRING" id="1429043.X474_17410"/>
<gene>
    <name evidence="2" type="ORF">X474_17410</name>
</gene>
<dbReference type="Proteomes" id="UP000032233">
    <property type="component" value="Unassembled WGS sequence"/>
</dbReference>
<evidence type="ECO:0000313" key="2">
    <source>
        <dbReference type="EMBL" id="KIX12854.1"/>
    </source>
</evidence>
<dbReference type="InParanoid" id="A0A0D2J3U9"/>
<name>A0A0D2J3U9_9BACT</name>
<accession>A0A0D2J3U9</accession>
<protein>
    <submittedName>
        <fullName evidence="2">Uncharacterized protein</fullName>
    </submittedName>
</protein>
<feature type="region of interest" description="Disordered" evidence="1">
    <location>
        <begin position="1"/>
        <end position="26"/>
    </location>
</feature>
<evidence type="ECO:0000256" key="1">
    <source>
        <dbReference type="SAM" id="MobiDB-lite"/>
    </source>
</evidence>
<keyword evidence="3" id="KW-1185">Reference proteome</keyword>